<dbReference type="PROSITE" id="PS50941">
    <property type="entry name" value="CHIT_BIND_I_2"/>
    <property type="match status" value="1"/>
</dbReference>
<feature type="chain" id="PRO_5007830312" description="chitinase" evidence="14">
    <location>
        <begin position="23"/>
        <end position="1077"/>
    </location>
</feature>
<dbReference type="GO" id="GO:0000272">
    <property type="term" value="P:polysaccharide catabolic process"/>
    <property type="evidence" value="ECO:0007669"/>
    <property type="project" value="UniProtKB-KW"/>
</dbReference>
<keyword evidence="7" id="KW-0843">Virulence</keyword>
<keyword evidence="11" id="KW-1015">Disulfide bond</keyword>
<evidence type="ECO:0000256" key="13">
    <source>
        <dbReference type="SAM" id="MobiDB-lite"/>
    </source>
</evidence>
<comment type="caution">
    <text evidence="11">Lacks conserved residue(s) required for the propagation of feature annotation.</text>
</comment>
<evidence type="ECO:0000256" key="11">
    <source>
        <dbReference type="PROSITE-ProRule" id="PRU00261"/>
    </source>
</evidence>
<dbReference type="PROSITE" id="PS01095">
    <property type="entry name" value="GH18_1"/>
    <property type="match status" value="1"/>
</dbReference>
<dbReference type="PhylomeDB" id="A0A161ZDP1"/>
<dbReference type="SUPFAM" id="SSF51445">
    <property type="entry name" value="(Trans)glycosidases"/>
    <property type="match status" value="1"/>
</dbReference>
<evidence type="ECO:0000256" key="9">
    <source>
        <dbReference type="ARBA" id="ARBA00023295"/>
    </source>
</evidence>
<comment type="catalytic activity">
    <reaction evidence="1">
        <text>Random endo-hydrolysis of N-acetyl-beta-D-glucosaminide (1-&gt;4)-beta-linkages in chitin and chitodextrins.</text>
        <dbReference type="EC" id="3.2.1.14"/>
    </reaction>
</comment>
<protein>
    <recommendedName>
        <fullName evidence="3">chitinase</fullName>
        <ecNumber evidence="3">3.2.1.14</ecNumber>
    </recommendedName>
</protein>
<dbReference type="PROSITE" id="PS00026">
    <property type="entry name" value="CHIT_BIND_I_1"/>
    <property type="match status" value="1"/>
</dbReference>
<feature type="compositionally biased region" description="Polar residues" evidence="13">
    <location>
        <begin position="482"/>
        <end position="491"/>
    </location>
</feature>
<dbReference type="InterPro" id="IPR017853">
    <property type="entry name" value="GH"/>
</dbReference>
<keyword evidence="4 11" id="KW-0147">Chitin-binding</keyword>
<feature type="disulfide bond" evidence="11">
    <location>
        <begin position="80"/>
        <end position="92"/>
    </location>
</feature>
<feature type="region of interest" description="Disordered" evidence="13">
    <location>
        <begin position="932"/>
        <end position="965"/>
    </location>
</feature>
<dbReference type="SMART" id="SM00270">
    <property type="entry name" value="ChtBD1"/>
    <property type="match status" value="2"/>
</dbReference>
<dbReference type="SMART" id="SM00636">
    <property type="entry name" value="Glyco_18"/>
    <property type="match status" value="1"/>
</dbReference>
<comment type="similarity">
    <text evidence="2">Belongs to the glycosyl hydrolase 18 family. Chitinase class V subfamily.</text>
</comment>
<dbReference type="Gene3D" id="3.20.20.80">
    <property type="entry name" value="Glycosidases"/>
    <property type="match status" value="1"/>
</dbReference>
<dbReference type="Proteomes" id="UP000076449">
    <property type="component" value="Chromosome I"/>
</dbReference>
<keyword evidence="10" id="KW-0624">Polysaccharide degradation</keyword>
<feature type="compositionally biased region" description="Low complexity" evidence="13">
    <location>
        <begin position="932"/>
        <end position="957"/>
    </location>
</feature>
<reference evidence="17" key="1">
    <citation type="journal article" date="2014" name="Genome Announc.">
        <title>Complete sequencing and chromosome-scale genome assembly of the industrial progenitor strain P2niaD18 from the penicillin producer Penicillium chrysogenum.</title>
        <authorList>
            <person name="Specht T."/>
            <person name="Dahlmann T.A."/>
            <person name="Zadra I."/>
            <person name="Kurnsteiner H."/>
            <person name="Kuck U."/>
        </authorList>
    </citation>
    <scope>NUCLEOTIDE SEQUENCE [LARGE SCALE GENOMIC DNA]</scope>
    <source>
        <strain evidence="17">P2niaD18</strain>
    </source>
</reference>
<dbReference type="InterPro" id="IPR018371">
    <property type="entry name" value="Chitin-binding_1_CS"/>
</dbReference>
<evidence type="ECO:0000256" key="2">
    <source>
        <dbReference type="ARBA" id="ARBA00008682"/>
    </source>
</evidence>
<dbReference type="InterPro" id="IPR001579">
    <property type="entry name" value="Glyco_hydro_18_chit_AS"/>
</dbReference>
<dbReference type="SUPFAM" id="SSF54556">
    <property type="entry name" value="Chitinase insertion domain"/>
    <property type="match status" value="1"/>
</dbReference>
<feature type="domain" description="GH18" evidence="16">
    <location>
        <begin position="122"/>
        <end position="476"/>
    </location>
</feature>
<dbReference type="InterPro" id="IPR029070">
    <property type="entry name" value="Chitinase_insertion_sf"/>
</dbReference>
<feature type="disulfide bond" evidence="11">
    <location>
        <begin position="85"/>
        <end position="99"/>
    </location>
</feature>
<dbReference type="Gene3D" id="3.30.60.10">
    <property type="entry name" value="Endochitinase-like"/>
    <property type="match status" value="1"/>
</dbReference>
<evidence type="ECO:0000313" key="17">
    <source>
        <dbReference type="EMBL" id="KZN90037.1"/>
    </source>
</evidence>
<dbReference type="PANTHER" id="PTHR11177">
    <property type="entry name" value="CHITINASE"/>
    <property type="match status" value="1"/>
</dbReference>
<keyword evidence="14" id="KW-0732">Signal</keyword>
<evidence type="ECO:0000256" key="14">
    <source>
        <dbReference type="SAM" id="SignalP"/>
    </source>
</evidence>
<evidence type="ECO:0000256" key="6">
    <source>
        <dbReference type="ARBA" id="ARBA00023024"/>
    </source>
</evidence>
<dbReference type="GO" id="GO:0008061">
    <property type="term" value="F:chitin binding"/>
    <property type="evidence" value="ECO:0007669"/>
    <property type="project" value="UniProtKB-UniRule"/>
</dbReference>
<evidence type="ECO:0000256" key="12">
    <source>
        <dbReference type="RuleBase" id="RU000489"/>
    </source>
</evidence>
<dbReference type="Pfam" id="PF00187">
    <property type="entry name" value="Chitin_bind_1"/>
    <property type="match status" value="1"/>
</dbReference>
<dbReference type="AlphaFoldDB" id="A0A161ZDP1"/>
<evidence type="ECO:0000256" key="4">
    <source>
        <dbReference type="ARBA" id="ARBA00022669"/>
    </source>
</evidence>
<dbReference type="CDD" id="cd00035">
    <property type="entry name" value="ChtBD1"/>
    <property type="match status" value="1"/>
</dbReference>
<evidence type="ECO:0000256" key="3">
    <source>
        <dbReference type="ARBA" id="ARBA00012729"/>
    </source>
</evidence>
<evidence type="ECO:0000256" key="7">
    <source>
        <dbReference type="ARBA" id="ARBA00023026"/>
    </source>
</evidence>
<dbReference type="PROSITE" id="PS51910">
    <property type="entry name" value="GH18_2"/>
    <property type="match status" value="1"/>
</dbReference>
<feature type="region of interest" description="Disordered" evidence="13">
    <location>
        <begin position="462"/>
        <end position="492"/>
    </location>
</feature>
<dbReference type="InterPro" id="IPR050314">
    <property type="entry name" value="Glycosyl_Hydrlase_18"/>
</dbReference>
<feature type="signal peptide" evidence="14">
    <location>
        <begin position="1"/>
        <end position="22"/>
    </location>
</feature>
<feature type="disulfide bond" evidence="11">
    <location>
        <begin position="103"/>
        <end position="107"/>
    </location>
</feature>
<dbReference type="GO" id="GO:0006032">
    <property type="term" value="P:chitin catabolic process"/>
    <property type="evidence" value="ECO:0007669"/>
    <property type="project" value="UniProtKB-KW"/>
</dbReference>
<keyword evidence="6" id="KW-0146">Chitin degradation</keyword>
<keyword evidence="9 12" id="KW-0326">Glycosidase</keyword>
<dbReference type="PANTHER" id="PTHR11177:SF402">
    <property type="entry name" value="CHITINASE"/>
    <property type="match status" value="1"/>
</dbReference>
<sequence>MRFLSAAKALALFPLFCDLVLGAKGTSGTCSKDKKCDTGCCSKEGYCGFGPNFCGDDVCISNCDAQAECGKYAHVANSTCPLNVCCSEFGFCGTSSDFCGKGCQSGCDDVKQPSCSGTSSKDVYAGYFEAWNYERSCDTMTPSDIDINPWTHLFYSFAAINTDDSTIETTYDHDDEYIEELMDLKKKKPSLKTFISVGGWDLGGEPFSDMVRFRGLRKSFIDSAIEFMEDRGFDGIDIDWEYPTAEDRGGRDEDKENFVTFMKELKEACGSSYSITATLPTSYWYLKGFDVKALSEYVDYFNFMSYDIHGTWDGNTKWTESVVNPHTNLTEIKEGLDLLWRNDVDPAKVMLGLGFYGRSFTLKDSSCAEPGCAFDKTQDSAGGGKAGKCTETTGILTDYEINRVIKEHNPDVVYNEEAAVNWMTWDTNQWVSFDNSKTLKQKADFANSKCLGGLFAWTIDEGGPGSSANPNDLDPKDASMEGASTQGNDSGTGDFYVDGSIVESKSDAKSDANVATAIAPVNIIVAPSSLATPTTFSVDPLVTPLEVAWTTTKTVTVSGQPTVTTTIARTIQTTTFSIPPITASSIPWWNWNITGTDLTRDSQTLFPSFTLDPITFRDRPSPQSSSGGVNGTFMTHTGTEDRTFVPPPWPWSTTSLPPHIPTPVVTWTQGGPPAPTCTSNCGSKCKSFCDTPCLLDCSDPVANNNWKDPADPTPPSHNPCSGPDCKGKKCEGDLCVKKGCTGPDCDKSSHTCLGSDCEPTACIGADCPDSGECDGDDCDTHGCRGGDCNGNGRCTGPDCVSLGCIGPDCNPGTGECTGPSCRKVSCSGPHCEDGKCTGEGCESEDDDCESKEADTCTEFITSSKVSSTYSTETSTKCQTITACDATATTTTSTISTTMSPQAAWRYNAWSVDDAAITSDASSLDEEFSSVYATSTSTSTSTTEATTTTDDTATTTTSNQYTPSESSTTCGHGQTMCHLFVSNLHGFCDVAKSYIRGDDIYGTTKGRKSGECYTDGKHASGGCGVFIKGDGCEVKGTTMQAAYDHIFDDCDHACGHAYFDNGCEMKVDYVTGCHTSNN</sequence>
<dbReference type="InterPro" id="IPR036861">
    <property type="entry name" value="Endochitinase-like_sf"/>
</dbReference>
<keyword evidence="5 12" id="KW-0378">Hydrolase</keyword>
<dbReference type="Pfam" id="PF00704">
    <property type="entry name" value="Glyco_hydro_18"/>
    <property type="match status" value="1"/>
</dbReference>
<proteinExistence type="inferred from homology"/>
<evidence type="ECO:0000256" key="1">
    <source>
        <dbReference type="ARBA" id="ARBA00000822"/>
    </source>
</evidence>
<dbReference type="InterPro" id="IPR001002">
    <property type="entry name" value="Chitin-bd_1"/>
</dbReference>
<evidence type="ECO:0000256" key="8">
    <source>
        <dbReference type="ARBA" id="ARBA00023277"/>
    </source>
</evidence>
<accession>A0A161ZDP1</accession>
<dbReference type="EMBL" id="CM002798">
    <property type="protein sequence ID" value="KZN90037.1"/>
    <property type="molecule type" value="Genomic_DNA"/>
</dbReference>
<dbReference type="Gene3D" id="3.10.50.10">
    <property type="match status" value="1"/>
</dbReference>
<evidence type="ECO:0000256" key="10">
    <source>
        <dbReference type="ARBA" id="ARBA00023326"/>
    </source>
</evidence>
<dbReference type="EC" id="3.2.1.14" evidence="3"/>
<dbReference type="GO" id="GO:0008843">
    <property type="term" value="F:endochitinase activity"/>
    <property type="evidence" value="ECO:0007669"/>
    <property type="project" value="UniProtKB-EC"/>
</dbReference>
<name>A0A161ZDP1_PENCH</name>
<evidence type="ECO:0000259" key="15">
    <source>
        <dbReference type="PROSITE" id="PS50941"/>
    </source>
</evidence>
<evidence type="ECO:0000259" key="16">
    <source>
        <dbReference type="PROSITE" id="PS51910"/>
    </source>
</evidence>
<keyword evidence="8" id="KW-0119">Carbohydrate metabolism</keyword>
<evidence type="ECO:0000256" key="5">
    <source>
        <dbReference type="ARBA" id="ARBA00022801"/>
    </source>
</evidence>
<feature type="domain" description="Chitin-binding type-1" evidence="15">
    <location>
        <begin position="66"/>
        <end position="109"/>
    </location>
</feature>
<dbReference type="SUPFAM" id="SSF57016">
    <property type="entry name" value="Plant lectins/antimicrobial peptides"/>
    <property type="match status" value="1"/>
</dbReference>
<dbReference type="InterPro" id="IPR011583">
    <property type="entry name" value="Chitinase_II/V-like_cat"/>
</dbReference>
<dbReference type="InterPro" id="IPR001223">
    <property type="entry name" value="Glyco_hydro18_cat"/>
</dbReference>
<gene>
    <name evidence="17" type="ORF">EN45_001460</name>
</gene>
<organism evidence="17">
    <name type="scientific">Penicillium chrysogenum</name>
    <name type="common">Penicillium notatum</name>
    <dbReference type="NCBI Taxonomy" id="5076"/>
    <lineage>
        <taxon>Eukaryota</taxon>
        <taxon>Fungi</taxon>
        <taxon>Dikarya</taxon>
        <taxon>Ascomycota</taxon>
        <taxon>Pezizomycotina</taxon>
        <taxon>Eurotiomycetes</taxon>
        <taxon>Eurotiomycetidae</taxon>
        <taxon>Eurotiales</taxon>
        <taxon>Aspergillaceae</taxon>
        <taxon>Penicillium</taxon>
        <taxon>Penicillium chrysogenum species complex</taxon>
    </lineage>
</organism>